<evidence type="ECO:0000313" key="5">
    <source>
        <dbReference type="Proteomes" id="UP000184171"/>
    </source>
</evidence>
<dbReference type="OrthoDB" id="9781415at2"/>
<dbReference type="STRING" id="1122189.SAMN02745165_01593"/>
<dbReference type="GO" id="GO:0043755">
    <property type="term" value="F:alpha-ribazole phosphatase activity"/>
    <property type="evidence" value="ECO:0007669"/>
    <property type="project" value="UniProtKB-UniRule"/>
</dbReference>
<feature type="active site" description="Tele-phosphohistidine intermediate" evidence="2">
    <location>
        <position position="11"/>
    </location>
</feature>
<dbReference type="SMART" id="SM00855">
    <property type="entry name" value="PGAM"/>
    <property type="match status" value="1"/>
</dbReference>
<dbReference type="InterPro" id="IPR017578">
    <property type="entry name" value="Ribazole_CobC"/>
</dbReference>
<dbReference type="GO" id="GO:0009236">
    <property type="term" value="P:cobalamin biosynthetic process"/>
    <property type="evidence" value="ECO:0007669"/>
    <property type="project" value="UniProtKB-UniRule"/>
</dbReference>
<dbReference type="InterPro" id="IPR050275">
    <property type="entry name" value="PGM_Phosphatase"/>
</dbReference>
<keyword evidence="5" id="KW-1185">Reference proteome</keyword>
<protein>
    <recommendedName>
        <fullName evidence="1">Alpha-ribazole phosphatase</fullName>
        <ecNumber evidence="1">3.1.3.73</ecNumber>
    </recommendedName>
</protein>
<dbReference type="NCBIfam" id="TIGR03162">
    <property type="entry name" value="ribazole_cobC"/>
    <property type="match status" value="1"/>
</dbReference>
<evidence type="ECO:0000313" key="4">
    <source>
        <dbReference type="EMBL" id="SHJ10807.1"/>
    </source>
</evidence>
<feature type="binding site" evidence="3">
    <location>
        <position position="60"/>
    </location>
    <ligand>
        <name>substrate</name>
    </ligand>
</feature>
<sequence>MKSTRIHLLRHGQVEGFEQKRYNGQGDVQLTDLGRQQSAAFAGRFQHKKLTAIYSSDLLRCRTAADQIAILQEVKPIFKAELRELHIGDWEGQTWGQLQKNYPELWQARLDDIVNVAPPGGESLVQLAERVRPAIKGIITAHPGGEIVVVGHGGVNRVILLDAIGAPLERMFHIEQDYGCHNIIEYFTDGIAVVKKLNG</sequence>
<dbReference type="RefSeq" id="WP_072907601.1">
    <property type="nucleotide sequence ID" value="NZ_FQZT01000004.1"/>
</dbReference>
<organism evidence="4 5">
    <name type="scientific">Malonomonas rubra DSM 5091</name>
    <dbReference type="NCBI Taxonomy" id="1122189"/>
    <lineage>
        <taxon>Bacteria</taxon>
        <taxon>Pseudomonadati</taxon>
        <taxon>Thermodesulfobacteriota</taxon>
        <taxon>Desulfuromonadia</taxon>
        <taxon>Desulfuromonadales</taxon>
        <taxon>Geopsychrobacteraceae</taxon>
        <taxon>Malonomonas</taxon>
    </lineage>
</organism>
<feature type="active site" description="Proton donor/acceptor" evidence="2">
    <location>
        <position position="84"/>
    </location>
</feature>
<dbReference type="Gene3D" id="3.40.50.1240">
    <property type="entry name" value="Phosphoglycerate mutase-like"/>
    <property type="match status" value="1"/>
</dbReference>
<dbReference type="Pfam" id="PF00300">
    <property type="entry name" value="His_Phos_1"/>
    <property type="match status" value="1"/>
</dbReference>
<dbReference type="PANTHER" id="PTHR48100">
    <property type="entry name" value="BROAD-SPECIFICITY PHOSPHATASE YOR283W-RELATED"/>
    <property type="match status" value="1"/>
</dbReference>
<evidence type="ECO:0000256" key="1">
    <source>
        <dbReference type="NCBIfam" id="TIGR03162"/>
    </source>
</evidence>
<name>A0A1M6GLH7_MALRU</name>
<reference evidence="4 5" key="1">
    <citation type="submission" date="2016-11" db="EMBL/GenBank/DDBJ databases">
        <authorList>
            <person name="Jaros S."/>
            <person name="Januszkiewicz K."/>
            <person name="Wedrychowicz H."/>
        </authorList>
    </citation>
    <scope>NUCLEOTIDE SEQUENCE [LARGE SCALE GENOMIC DNA]</scope>
    <source>
        <strain evidence="4 5">DSM 5091</strain>
    </source>
</reference>
<dbReference type="EMBL" id="FQZT01000004">
    <property type="protein sequence ID" value="SHJ10807.1"/>
    <property type="molecule type" value="Genomic_DNA"/>
</dbReference>
<accession>A0A1M6GLH7</accession>
<dbReference type="InterPro" id="IPR013078">
    <property type="entry name" value="His_Pase_superF_clade-1"/>
</dbReference>
<dbReference type="InterPro" id="IPR029033">
    <property type="entry name" value="His_PPase_superfam"/>
</dbReference>
<dbReference type="Proteomes" id="UP000184171">
    <property type="component" value="Unassembled WGS sequence"/>
</dbReference>
<dbReference type="EC" id="3.1.3.73" evidence="1"/>
<dbReference type="CDD" id="cd07067">
    <property type="entry name" value="HP_PGM_like"/>
    <property type="match status" value="1"/>
</dbReference>
<dbReference type="PANTHER" id="PTHR48100:SF10">
    <property type="entry name" value="2-CARBOXY-D-ARABINITOL-1-PHOSPHATASE-RELATED"/>
    <property type="match status" value="1"/>
</dbReference>
<dbReference type="SUPFAM" id="SSF53254">
    <property type="entry name" value="Phosphoglycerate mutase-like"/>
    <property type="match status" value="1"/>
</dbReference>
<evidence type="ECO:0000256" key="3">
    <source>
        <dbReference type="PIRSR" id="PIRSR613078-2"/>
    </source>
</evidence>
<dbReference type="AlphaFoldDB" id="A0A1M6GLH7"/>
<gene>
    <name evidence="4" type="ORF">SAMN02745165_01593</name>
</gene>
<proteinExistence type="predicted"/>
<evidence type="ECO:0000256" key="2">
    <source>
        <dbReference type="PIRSR" id="PIRSR613078-1"/>
    </source>
</evidence>